<evidence type="ECO:0000256" key="8">
    <source>
        <dbReference type="RuleBase" id="RU000461"/>
    </source>
</evidence>
<dbReference type="PRINTS" id="PR00463">
    <property type="entry name" value="EP450I"/>
</dbReference>
<comment type="cofactor">
    <cofactor evidence="7">
        <name>heme</name>
        <dbReference type="ChEBI" id="CHEBI:30413"/>
    </cofactor>
</comment>
<keyword evidence="4 8" id="KW-0560">Oxidoreductase</keyword>
<keyword evidence="6 8" id="KW-0503">Monooxygenase</keyword>
<evidence type="ECO:0000256" key="4">
    <source>
        <dbReference type="ARBA" id="ARBA00023002"/>
    </source>
</evidence>
<dbReference type="PANTHER" id="PTHR24291">
    <property type="entry name" value="CYTOCHROME P450 FAMILY 4"/>
    <property type="match status" value="1"/>
</dbReference>
<dbReference type="Gene3D" id="1.10.630.10">
    <property type="entry name" value="Cytochrome P450"/>
    <property type="match status" value="1"/>
</dbReference>
<comment type="caution">
    <text evidence="9">The sequence shown here is derived from an EMBL/GenBank/DDBJ whole genome shotgun (WGS) entry which is preliminary data.</text>
</comment>
<evidence type="ECO:0000256" key="5">
    <source>
        <dbReference type="ARBA" id="ARBA00023004"/>
    </source>
</evidence>
<dbReference type="InterPro" id="IPR017972">
    <property type="entry name" value="Cyt_P450_CS"/>
</dbReference>
<reference evidence="9 10" key="1">
    <citation type="submission" date="2020-08" db="EMBL/GenBank/DDBJ databases">
        <title>Genomic Encyclopedia of Type Strains, Phase IV (KMG-V): Genome sequencing to study the core and pangenomes of soil and plant-associated prokaryotes.</title>
        <authorList>
            <person name="Whitman W."/>
        </authorList>
    </citation>
    <scope>NUCLEOTIDE SEQUENCE [LARGE SCALE GENOMIC DNA]</scope>
    <source>
        <strain evidence="9 10">SEMIA 4064</strain>
    </source>
</reference>
<evidence type="ECO:0000256" key="2">
    <source>
        <dbReference type="ARBA" id="ARBA00022617"/>
    </source>
</evidence>
<dbReference type="RefSeq" id="WP_183939106.1">
    <property type="nucleotide sequence ID" value="NZ_JACHBI010000009.1"/>
</dbReference>
<dbReference type="Proteomes" id="UP000549882">
    <property type="component" value="Unassembled WGS sequence"/>
</dbReference>
<dbReference type="PROSITE" id="PS00086">
    <property type="entry name" value="CYTOCHROME_P450"/>
    <property type="match status" value="1"/>
</dbReference>
<accession>A0A7W9D3C2</accession>
<proteinExistence type="inferred from homology"/>
<keyword evidence="3 7" id="KW-0479">Metal-binding</keyword>
<dbReference type="GO" id="GO:0020037">
    <property type="term" value="F:heme binding"/>
    <property type="evidence" value="ECO:0007669"/>
    <property type="project" value="InterPro"/>
</dbReference>
<dbReference type="GO" id="GO:0016705">
    <property type="term" value="F:oxidoreductase activity, acting on paired donors, with incorporation or reduction of molecular oxygen"/>
    <property type="evidence" value="ECO:0007669"/>
    <property type="project" value="InterPro"/>
</dbReference>
<evidence type="ECO:0000313" key="10">
    <source>
        <dbReference type="Proteomes" id="UP000549882"/>
    </source>
</evidence>
<comment type="similarity">
    <text evidence="1 8">Belongs to the cytochrome P450 family.</text>
</comment>
<name>A0A7W9D3C2_9HYPH</name>
<dbReference type="PANTHER" id="PTHR24291:SF50">
    <property type="entry name" value="BIFUNCTIONAL ALBAFLAVENONE MONOOXYGENASE_TERPENE SYNTHASE"/>
    <property type="match status" value="1"/>
</dbReference>
<dbReference type="EMBL" id="JACHBI010000009">
    <property type="protein sequence ID" value="MBB5575766.1"/>
    <property type="molecule type" value="Genomic_DNA"/>
</dbReference>
<gene>
    <name evidence="9" type="ORF">GGD50_004401</name>
</gene>
<dbReference type="PRINTS" id="PR00385">
    <property type="entry name" value="P450"/>
</dbReference>
<dbReference type="InterPro" id="IPR036396">
    <property type="entry name" value="Cyt_P450_sf"/>
</dbReference>
<dbReference type="SUPFAM" id="SSF48264">
    <property type="entry name" value="Cytochrome P450"/>
    <property type="match status" value="1"/>
</dbReference>
<evidence type="ECO:0000256" key="7">
    <source>
        <dbReference type="PIRSR" id="PIRSR602401-1"/>
    </source>
</evidence>
<dbReference type="GO" id="GO:0004497">
    <property type="term" value="F:monooxygenase activity"/>
    <property type="evidence" value="ECO:0007669"/>
    <property type="project" value="UniProtKB-KW"/>
</dbReference>
<dbReference type="GO" id="GO:0005506">
    <property type="term" value="F:iron ion binding"/>
    <property type="evidence" value="ECO:0007669"/>
    <property type="project" value="InterPro"/>
</dbReference>
<dbReference type="InterPro" id="IPR001128">
    <property type="entry name" value="Cyt_P450"/>
</dbReference>
<evidence type="ECO:0000256" key="3">
    <source>
        <dbReference type="ARBA" id="ARBA00022723"/>
    </source>
</evidence>
<protein>
    <submittedName>
        <fullName evidence="9">Cytochrome P450</fullName>
    </submittedName>
</protein>
<dbReference type="AlphaFoldDB" id="A0A7W9D3C2"/>
<evidence type="ECO:0000256" key="1">
    <source>
        <dbReference type="ARBA" id="ARBA00010617"/>
    </source>
</evidence>
<evidence type="ECO:0000256" key="6">
    <source>
        <dbReference type="ARBA" id="ARBA00023033"/>
    </source>
</evidence>
<sequence>MSSPPDIRSKQPNRFVLGIDHLLRIRSDQLAFYTRLHRDYGDVVQLRLGPYRLWYLFHPDFIEPVLTRQADAFIRFRRMMAVLRQWNGDSLLLAEGQHWRERRRKVLPAFQSRRLPAYGEAVVDETARLCETLAESADSRGQLLFDADQAMARLALNVAIRTLFGMRPVADGDRIETAVQDLSIVAFAESTSPLNIPNWLPLPLARRKRRAMRDMDEFVMGLVREALERSDDGGAYLISSLIEHHERRAAAIRDDAMSLLIAGHETSGALLAWALAALAAHPVWLGRALHEVDNVLGGSPPKTSDLARLPTITAILNETLRLYPPAYTLFLREALRDVEINGHMIRRGDLVQIVPFITQRDGRFFKDAKQFDPQRFMGEPDWPPYAYLPFGAGPRVCIGQNFGLMETALALTTMLQWMEPQPCDRMPAPAARFSLRPAAGMPLQWRTRRF</sequence>
<feature type="binding site" description="axial binding residue" evidence="7">
    <location>
        <position position="397"/>
    </location>
    <ligand>
        <name>heme</name>
        <dbReference type="ChEBI" id="CHEBI:30413"/>
    </ligand>
    <ligandPart>
        <name>Fe</name>
        <dbReference type="ChEBI" id="CHEBI:18248"/>
    </ligandPart>
</feature>
<organism evidence="9 10">
    <name type="scientific">Rhizobium paranaense</name>
    <dbReference type="NCBI Taxonomy" id="1650438"/>
    <lineage>
        <taxon>Bacteria</taxon>
        <taxon>Pseudomonadati</taxon>
        <taxon>Pseudomonadota</taxon>
        <taxon>Alphaproteobacteria</taxon>
        <taxon>Hyphomicrobiales</taxon>
        <taxon>Rhizobiaceae</taxon>
        <taxon>Rhizobium/Agrobacterium group</taxon>
        <taxon>Rhizobium</taxon>
    </lineage>
</organism>
<keyword evidence="2 7" id="KW-0349">Heme</keyword>
<dbReference type="Pfam" id="PF00067">
    <property type="entry name" value="p450"/>
    <property type="match status" value="1"/>
</dbReference>
<evidence type="ECO:0000313" key="9">
    <source>
        <dbReference type="EMBL" id="MBB5575766.1"/>
    </source>
</evidence>
<dbReference type="InterPro" id="IPR002401">
    <property type="entry name" value="Cyt_P450_E_grp-I"/>
</dbReference>
<keyword evidence="10" id="KW-1185">Reference proteome</keyword>
<dbReference type="InterPro" id="IPR050196">
    <property type="entry name" value="Cytochrome_P450_Monoox"/>
</dbReference>
<keyword evidence="5 7" id="KW-0408">Iron</keyword>